<keyword evidence="3" id="KW-1185">Reference proteome</keyword>
<feature type="compositionally biased region" description="Basic and acidic residues" evidence="1">
    <location>
        <begin position="200"/>
        <end position="210"/>
    </location>
</feature>
<evidence type="ECO:0000313" key="3">
    <source>
        <dbReference type="Proteomes" id="UP001165079"/>
    </source>
</evidence>
<evidence type="ECO:0000256" key="1">
    <source>
        <dbReference type="SAM" id="MobiDB-lite"/>
    </source>
</evidence>
<feature type="compositionally biased region" description="Pro residues" evidence="1">
    <location>
        <begin position="231"/>
        <end position="395"/>
    </location>
</feature>
<comment type="caution">
    <text evidence="2">The sequence shown here is derived from an EMBL/GenBank/DDBJ whole genome shotgun (WGS) entry which is preliminary data.</text>
</comment>
<sequence>MGDFSKFNVKEIKEIADADKPAQMREQAAGWANMKKFFDDYLEAFDGYVAPLKGQFKGAAANVFFAEVDKIRTVITESSRIAGKNDSGWTAIAEKADSARREIDQVYTSFHQSFTDAGQKFDKEQKERHDKLFGLGGISDLWDHPKAPTEASVMSGQYKNGANFNAQADTIMTGATNTYQKVYQDDIFYPPSYKPLDAGPEVKDVGEWKEYSGPGGGPGGGPGSHPKSSVPSPPPHNPPPPPPPPPPTPTPTPPPHNPPPPPPTPPPPTPPPPKPEFPTPEFPTPTPTPVPTPPPPVTPLPPTPPPVTPPPNIPPPVTPLPPPGGGVKPPPPKPPGTFPKPPGSGPKPPGTYPKPPGTYPKPPGGGPKPPGTYPPPKGGPGVPPKGGPGVPPKGGNPPVKNTPYGKVTDSVLGQRNNGLPGRSGVRAPGGPGEGVLSGRNGGAAPSRGAGQPGVRSVASKPVKVSENGVMRGARGNANQSLMRPNANKRREEDEETLKGDGPLDDELFRVEGGVPGVMTSQLPYTGEHGAGPTFTGRSE</sequence>
<name>A0A9W6ST38_9ACTN</name>
<proteinExistence type="predicted"/>
<reference evidence="2" key="1">
    <citation type="submission" date="2023-03" db="EMBL/GenBank/DDBJ databases">
        <title>Actinorhabdospora filicis NBRC 111898.</title>
        <authorList>
            <person name="Ichikawa N."/>
            <person name="Sato H."/>
            <person name="Tonouchi N."/>
        </authorList>
    </citation>
    <scope>NUCLEOTIDE SEQUENCE</scope>
    <source>
        <strain evidence="2">NBRC 111898</strain>
    </source>
</reference>
<protein>
    <submittedName>
        <fullName evidence="2">Uncharacterized protein</fullName>
    </submittedName>
</protein>
<feature type="region of interest" description="Disordered" evidence="1">
    <location>
        <begin position="198"/>
        <end position="539"/>
    </location>
</feature>
<dbReference type="Proteomes" id="UP001165079">
    <property type="component" value="Unassembled WGS sequence"/>
</dbReference>
<dbReference type="RefSeq" id="WP_285667399.1">
    <property type="nucleotide sequence ID" value="NZ_BSTX01000007.1"/>
</dbReference>
<organism evidence="2 3">
    <name type="scientific">Actinorhabdospora filicis</name>
    <dbReference type="NCBI Taxonomy" id="1785913"/>
    <lineage>
        <taxon>Bacteria</taxon>
        <taxon>Bacillati</taxon>
        <taxon>Actinomycetota</taxon>
        <taxon>Actinomycetes</taxon>
        <taxon>Micromonosporales</taxon>
        <taxon>Micromonosporaceae</taxon>
        <taxon>Actinorhabdospora</taxon>
    </lineage>
</organism>
<dbReference type="SUPFAM" id="SSF140453">
    <property type="entry name" value="EsxAB dimer-like"/>
    <property type="match status" value="1"/>
</dbReference>
<dbReference type="EMBL" id="BSTX01000007">
    <property type="protein sequence ID" value="GLZ81837.1"/>
    <property type="molecule type" value="Genomic_DNA"/>
</dbReference>
<accession>A0A9W6ST38</accession>
<feature type="compositionally biased region" description="Gly residues" evidence="1">
    <location>
        <begin position="213"/>
        <end position="223"/>
    </location>
</feature>
<gene>
    <name evidence="2" type="ORF">Afil01_66440</name>
</gene>
<feature type="compositionally biased region" description="Gly residues" evidence="1">
    <location>
        <begin position="427"/>
        <end position="441"/>
    </location>
</feature>
<dbReference type="InterPro" id="IPR036689">
    <property type="entry name" value="ESAT-6-like_sf"/>
</dbReference>
<evidence type="ECO:0000313" key="2">
    <source>
        <dbReference type="EMBL" id="GLZ81837.1"/>
    </source>
</evidence>
<dbReference type="AlphaFoldDB" id="A0A9W6ST38"/>
<dbReference type="PRINTS" id="PR01217">
    <property type="entry name" value="PRICHEXTENSN"/>
</dbReference>